<evidence type="ECO:0000313" key="2">
    <source>
        <dbReference type="Proteomes" id="UP000680656"/>
    </source>
</evidence>
<dbReference type="GeneID" id="65097632"/>
<keyword evidence="2" id="KW-1185">Reference proteome</keyword>
<evidence type="ECO:0000313" key="1">
    <source>
        <dbReference type="EMBL" id="QVV87786.1"/>
    </source>
</evidence>
<accession>A0A8E7B001</accession>
<dbReference type="KEGG" id="mrtj:KHC33_10570"/>
<dbReference type="Proteomes" id="UP000680656">
    <property type="component" value="Chromosome"/>
</dbReference>
<sequence length="109" mass="11816">MNTKHIFTIFQVLCLVSMIGGFVLAAPSSGPEGSQDPLLVAQIEEKKVITDSLGNLTLIDEDTQDKADALAGTCPKGFHCSCPDCPLWSDLDEDNFCDHGEEPNDMTEE</sequence>
<dbReference type="RefSeq" id="WP_214418606.1">
    <property type="nucleotide sequence ID" value="NZ_CP075546.1"/>
</dbReference>
<gene>
    <name evidence="1" type="ORF">KHC33_10570</name>
</gene>
<reference evidence="1 2" key="1">
    <citation type="submission" date="2021-05" db="EMBL/GenBank/DDBJ databases">
        <title>A novel Methanospirillum isolate from a pyrite-forming mixed culture.</title>
        <authorList>
            <person name="Bunk B."/>
            <person name="Sproer C."/>
            <person name="Spring S."/>
            <person name="Pester M."/>
        </authorList>
    </citation>
    <scope>NUCLEOTIDE SEQUENCE [LARGE SCALE GENOMIC DNA]</scope>
    <source>
        <strain evidence="1 2">J.3.6.1-F.2.7.3</strain>
    </source>
</reference>
<name>A0A8E7B001_9EURY</name>
<protein>
    <submittedName>
        <fullName evidence="1">Uncharacterized protein</fullName>
    </submittedName>
</protein>
<dbReference type="AlphaFoldDB" id="A0A8E7B001"/>
<proteinExistence type="predicted"/>
<organism evidence="1 2">
    <name type="scientific">Methanospirillum purgamenti</name>
    <dbReference type="NCBI Taxonomy" id="2834276"/>
    <lineage>
        <taxon>Archaea</taxon>
        <taxon>Methanobacteriati</taxon>
        <taxon>Methanobacteriota</taxon>
        <taxon>Stenosarchaea group</taxon>
        <taxon>Methanomicrobia</taxon>
        <taxon>Methanomicrobiales</taxon>
        <taxon>Methanospirillaceae</taxon>
        <taxon>Methanospirillum</taxon>
    </lineage>
</organism>
<dbReference type="EMBL" id="CP075546">
    <property type="protein sequence ID" value="QVV87786.1"/>
    <property type="molecule type" value="Genomic_DNA"/>
</dbReference>